<dbReference type="EMBL" id="VDEP01000441">
    <property type="protein sequence ID" value="KAA1081703.1"/>
    <property type="molecule type" value="Genomic_DNA"/>
</dbReference>
<evidence type="ECO:0000256" key="4">
    <source>
        <dbReference type="ARBA" id="ARBA00023004"/>
    </source>
</evidence>
<dbReference type="Proteomes" id="UP000325313">
    <property type="component" value="Unassembled WGS sequence"/>
</dbReference>
<evidence type="ECO:0000256" key="1">
    <source>
        <dbReference type="ARBA" id="ARBA00010617"/>
    </source>
</evidence>
<dbReference type="PANTHER" id="PTHR24296">
    <property type="entry name" value="CYTOCHROME P450"/>
    <property type="match status" value="1"/>
</dbReference>
<evidence type="ECO:0000256" key="2">
    <source>
        <dbReference type="ARBA" id="ARBA00022723"/>
    </source>
</evidence>
<keyword evidence="2" id="KW-0479">Metal-binding</keyword>
<name>A0A5B0MZF8_PUCGR</name>
<reference evidence="5 6" key="1">
    <citation type="submission" date="2019-05" db="EMBL/GenBank/DDBJ databases">
        <title>Emergence of the Ug99 lineage of the wheat stem rust pathogen through somatic hybridization.</title>
        <authorList>
            <person name="Li F."/>
            <person name="Upadhyaya N.M."/>
            <person name="Sperschneider J."/>
            <person name="Matny O."/>
            <person name="Nguyen-Phuc H."/>
            <person name="Mago R."/>
            <person name="Raley C."/>
            <person name="Miller M.E."/>
            <person name="Silverstein K.A.T."/>
            <person name="Henningsen E."/>
            <person name="Hirsch C.D."/>
            <person name="Visser B."/>
            <person name="Pretorius Z.A."/>
            <person name="Steffenson B.J."/>
            <person name="Schwessinger B."/>
            <person name="Dodds P.N."/>
            <person name="Figueroa M."/>
        </authorList>
    </citation>
    <scope>NUCLEOTIDE SEQUENCE [LARGE SCALE GENOMIC DNA]</scope>
    <source>
        <strain evidence="5 6">Ug99</strain>
    </source>
</reference>
<dbReference type="Gene3D" id="1.10.630.10">
    <property type="entry name" value="Cytochrome P450"/>
    <property type="match status" value="1"/>
</dbReference>
<evidence type="ECO:0000256" key="3">
    <source>
        <dbReference type="ARBA" id="ARBA00023002"/>
    </source>
</evidence>
<evidence type="ECO:0000313" key="5">
    <source>
        <dbReference type="EMBL" id="KAA1081703.1"/>
    </source>
</evidence>
<dbReference type="InterPro" id="IPR036396">
    <property type="entry name" value="Cyt_P450_sf"/>
</dbReference>
<organism evidence="5 6">
    <name type="scientific">Puccinia graminis f. sp. tritici</name>
    <dbReference type="NCBI Taxonomy" id="56615"/>
    <lineage>
        <taxon>Eukaryota</taxon>
        <taxon>Fungi</taxon>
        <taxon>Dikarya</taxon>
        <taxon>Basidiomycota</taxon>
        <taxon>Pucciniomycotina</taxon>
        <taxon>Pucciniomycetes</taxon>
        <taxon>Pucciniales</taxon>
        <taxon>Pucciniaceae</taxon>
        <taxon>Puccinia</taxon>
    </lineage>
</organism>
<evidence type="ECO:0000313" key="6">
    <source>
        <dbReference type="Proteomes" id="UP000325313"/>
    </source>
</evidence>
<dbReference type="GO" id="GO:0005506">
    <property type="term" value="F:iron ion binding"/>
    <property type="evidence" value="ECO:0007669"/>
    <property type="project" value="InterPro"/>
</dbReference>
<dbReference type="GO" id="GO:0004497">
    <property type="term" value="F:monooxygenase activity"/>
    <property type="evidence" value="ECO:0007669"/>
    <property type="project" value="InterPro"/>
</dbReference>
<keyword evidence="5" id="KW-0808">Transferase</keyword>
<dbReference type="SUPFAM" id="SSF48264">
    <property type="entry name" value="Cytochrome P450"/>
    <property type="match status" value="1"/>
</dbReference>
<dbReference type="GO" id="GO:0016301">
    <property type="term" value="F:kinase activity"/>
    <property type="evidence" value="ECO:0007669"/>
    <property type="project" value="UniProtKB-KW"/>
</dbReference>
<dbReference type="GO" id="GO:0016705">
    <property type="term" value="F:oxidoreductase activity, acting on paired donors, with incorporation or reduction of molecular oxygen"/>
    <property type="evidence" value="ECO:0007669"/>
    <property type="project" value="InterPro"/>
</dbReference>
<sequence length="110" mass="12637">MALKLRPGFSITVPGVRIIDVSKPEWLEYIQKTNFDNYQKGPMFRGLMVDLFGDGILVTDGALWKRARTVTSRVFSANTFKVRELIDSFSQASCYSEYFTDISVVCFFRM</sequence>
<dbReference type="AlphaFoldDB" id="A0A5B0MZF8"/>
<accession>A0A5B0MZF8</accession>
<keyword evidence="3" id="KW-0560">Oxidoreductase</keyword>
<protein>
    <submittedName>
        <fullName evidence="5">Protein kinase alk2</fullName>
    </submittedName>
</protein>
<gene>
    <name evidence="5" type="primary">ALK2_3</name>
    <name evidence="5" type="ORF">PGTUg99_029275</name>
</gene>
<keyword evidence="5" id="KW-0418">Kinase</keyword>
<comment type="similarity">
    <text evidence="1">Belongs to the cytochrome P450 family.</text>
</comment>
<comment type="caution">
    <text evidence="5">The sequence shown here is derived from an EMBL/GenBank/DDBJ whole genome shotgun (WGS) entry which is preliminary data.</text>
</comment>
<proteinExistence type="inferred from homology"/>
<keyword evidence="4" id="KW-0408">Iron</keyword>
<dbReference type="GO" id="GO:0020037">
    <property type="term" value="F:heme binding"/>
    <property type="evidence" value="ECO:0007669"/>
    <property type="project" value="InterPro"/>
</dbReference>